<protein>
    <submittedName>
        <fullName evidence="3">Uncharacterized protein</fullName>
    </submittedName>
</protein>
<gene>
    <name evidence="3" type="ORF">A2669_00435</name>
</gene>
<comment type="caution">
    <text evidence="3">The sequence shown here is derived from an EMBL/GenBank/DDBJ whole genome shotgun (WGS) entry which is preliminary data.</text>
</comment>
<evidence type="ECO:0000256" key="1">
    <source>
        <dbReference type="SAM" id="MobiDB-lite"/>
    </source>
</evidence>
<name>A0A1F8F222_9BACT</name>
<feature type="region of interest" description="Disordered" evidence="1">
    <location>
        <begin position="22"/>
        <end position="62"/>
    </location>
</feature>
<feature type="signal peptide" evidence="2">
    <location>
        <begin position="1"/>
        <end position="22"/>
    </location>
</feature>
<dbReference type="Proteomes" id="UP000177605">
    <property type="component" value="Unassembled WGS sequence"/>
</dbReference>
<dbReference type="EMBL" id="MGJM01000003">
    <property type="protein sequence ID" value="OGN07192.1"/>
    <property type="molecule type" value="Genomic_DNA"/>
</dbReference>
<dbReference type="AlphaFoldDB" id="A0A1F8F222"/>
<reference evidence="3 4" key="1">
    <citation type="journal article" date="2016" name="Nat. Commun.">
        <title>Thousands of microbial genomes shed light on interconnected biogeochemical processes in an aquifer system.</title>
        <authorList>
            <person name="Anantharaman K."/>
            <person name="Brown C.T."/>
            <person name="Hug L.A."/>
            <person name="Sharon I."/>
            <person name="Castelle C.J."/>
            <person name="Probst A.J."/>
            <person name="Thomas B.C."/>
            <person name="Singh A."/>
            <person name="Wilkins M.J."/>
            <person name="Karaoz U."/>
            <person name="Brodie E.L."/>
            <person name="Williams K.H."/>
            <person name="Hubbard S.S."/>
            <person name="Banfield J.F."/>
        </authorList>
    </citation>
    <scope>NUCLEOTIDE SEQUENCE [LARGE SCALE GENOMIC DNA]</scope>
</reference>
<accession>A0A1F8F222</accession>
<keyword evidence="2" id="KW-0732">Signal</keyword>
<proteinExistence type="predicted"/>
<organism evidence="3 4">
    <name type="scientific">Candidatus Yanofskybacteria bacterium RIFCSPHIGHO2_01_FULL_48_25b</name>
    <dbReference type="NCBI Taxonomy" id="1802672"/>
    <lineage>
        <taxon>Bacteria</taxon>
        <taxon>Candidatus Yanofskyibacteriota</taxon>
    </lineage>
</organism>
<feature type="compositionally biased region" description="Polar residues" evidence="1">
    <location>
        <begin position="22"/>
        <end position="33"/>
    </location>
</feature>
<feature type="chain" id="PRO_5009535451" evidence="2">
    <location>
        <begin position="23"/>
        <end position="367"/>
    </location>
</feature>
<evidence type="ECO:0000313" key="4">
    <source>
        <dbReference type="Proteomes" id="UP000177605"/>
    </source>
</evidence>
<sequence length="367" mass="38828">MSKRFATLVALVFVAIVGPASAQTKPPQESKNWSAGMDLSAGDWATSSDDRPAPGVPGGFSPASERKPSWTIWVGKKPIGRVGAELRYTQFSGSFGASESVNGGVLLWGSDITSGIYSTANVLVGPKHYVAAGSDKSAIADFLVNRTVGFDDGSISLFGGLKVVHAEATNARSLTQQFIFTSKLANGNLDPRGILETYTFASSSQTKWTGYGPVVGVEGEVCLLGSLILEGRGAVGYLPLGRAKSVAEFAGTKEGVLIEVAGGFNANPIQQLFWYDLAPDPERAMYMTSQKSKTTTLEGRGVIKWRFRGQSASVDIGVGLSALRLNGLPDAARYSVPQGRAPGQGAWARATRRSIVKSPVLTVSIWF</sequence>
<evidence type="ECO:0000313" key="3">
    <source>
        <dbReference type="EMBL" id="OGN07192.1"/>
    </source>
</evidence>
<evidence type="ECO:0000256" key="2">
    <source>
        <dbReference type="SAM" id="SignalP"/>
    </source>
</evidence>